<feature type="region of interest" description="Disordered" evidence="1">
    <location>
        <begin position="326"/>
        <end position="347"/>
    </location>
</feature>
<evidence type="ECO:0000313" key="2">
    <source>
        <dbReference type="EMBL" id="SFR97467.1"/>
    </source>
</evidence>
<organism evidence="2 3">
    <name type="scientific">Halomicrobium zhouii</name>
    <dbReference type="NCBI Taxonomy" id="767519"/>
    <lineage>
        <taxon>Archaea</taxon>
        <taxon>Methanobacteriati</taxon>
        <taxon>Methanobacteriota</taxon>
        <taxon>Stenosarchaea group</taxon>
        <taxon>Halobacteria</taxon>
        <taxon>Halobacteriales</taxon>
        <taxon>Haloarculaceae</taxon>
        <taxon>Halomicrobium</taxon>
    </lineage>
</organism>
<dbReference type="EMBL" id="FOZK01000002">
    <property type="protein sequence ID" value="SFR97467.1"/>
    <property type="molecule type" value="Genomic_DNA"/>
</dbReference>
<dbReference type="NCBIfam" id="NF047352">
    <property type="entry name" value="P_loop_sacsin"/>
    <property type="match status" value="1"/>
</dbReference>
<dbReference type="SUPFAM" id="SSF55874">
    <property type="entry name" value="ATPase domain of HSP90 chaperone/DNA topoisomerase II/histidine kinase"/>
    <property type="match status" value="1"/>
</dbReference>
<name>A0A1I6L1Z5_9EURY</name>
<reference evidence="2 3" key="1">
    <citation type="submission" date="2016-10" db="EMBL/GenBank/DDBJ databases">
        <authorList>
            <person name="de Groot N.N."/>
        </authorList>
    </citation>
    <scope>NUCLEOTIDE SEQUENCE [LARGE SCALE GENOMIC DNA]</scope>
    <source>
        <strain evidence="2 3">CGMCC 1.10457</strain>
    </source>
</reference>
<dbReference type="InterPro" id="IPR036890">
    <property type="entry name" value="HATPase_C_sf"/>
</dbReference>
<evidence type="ECO:0000256" key="1">
    <source>
        <dbReference type="SAM" id="MobiDB-lite"/>
    </source>
</evidence>
<feature type="region of interest" description="Disordered" evidence="1">
    <location>
        <begin position="1947"/>
        <end position="1993"/>
    </location>
</feature>
<protein>
    <submittedName>
        <fullName evidence="2">Uncharacterized protein</fullName>
    </submittedName>
</protein>
<dbReference type="RefSeq" id="WP_143117680.1">
    <property type="nucleotide sequence ID" value="NZ_FOZK01000002.1"/>
</dbReference>
<proteinExistence type="predicted"/>
<dbReference type="OrthoDB" id="242887at2157"/>
<feature type="compositionally biased region" description="Polar residues" evidence="1">
    <location>
        <begin position="1976"/>
        <end position="1990"/>
    </location>
</feature>
<dbReference type="Proteomes" id="UP000199062">
    <property type="component" value="Unassembled WGS sequence"/>
</dbReference>
<accession>A0A1I6L1Z5</accession>
<gene>
    <name evidence="2" type="ORF">SAMN05216559_1859</name>
</gene>
<keyword evidence="3" id="KW-1185">Reference proteome</keyword>
<sequence length="2225" mass="248424">MSTNTPSEQLADKCSDENSELIAELTNETRWSKEGDLGIGDQVVAATHENRTVLELIQNARDAIRDDETTPETQSVAVLVTPEALLVANTGRPFQLHDEGVFEAVTGLGRSKKARDKGAIGEKGVGLKSILQRGDQFAIRSVLNNHRIEARFSRGRSVLMLLDAYNQILSDDDRRQQIEDAVESSEIGEYQQIITELLRNSSEAPVSDNVDVKRILEIERPDQPPTPPEPAQVLADLPRLSLFRYPFTDTDGFTSASPGRDLAELLLDGGDTEREALNVTDAALDQLTPHAGRYRSVVELDYDDDLWNSLLDGTYEQLKQQDSAAAAEFDDNRQSSTFDGPESASQQDELWRECESFSAATLVLLEDIEEIEFLRFGTDSSTEGLELRDQRKLSVLETDEGVVDSDSNVQRSVVRVTEERDAGSNVKSHWFRRYSETLDPEDYEWLGGDTATPADVEASSELRVLCEAPQPGADWWDDEEQAEPLHLYYPISEASTPFPFVVHAPFEVGFDRQQLADKAKNEDLLEKLPELIGTAAEDCAAPPDLDEISSTYSHSHPLFHEWMPWVMAPVTEPASDRDDEAAGRLVREFVEDTLAALRESPMVPAAAGGTLRPTETLLAPERLSAFEVLRQDAFDTAAAPLPTESSIANGEMWHGALPESRQSRVRSILSAIGLSDVIDRLPDTQDGPDWVTILCEAGGLDSTESVRDRSSDWWHVDVDDSDLATEYFAAVIDAFDRHRTDDGDDNDSNITDAAQNLGTAAVPLLPAERQEAVDDSDGQVESGVQVTRLVRASPSRGQSEDGRHRRNDRIVFRREVADEGGAQESTTTRLPAPPSQLPVYVIPPVAKWAGELANFNNAWGTRKLESPAGFYLRIAADAGGYSADPVDEPDPVIAYLLDLYRRIADTNPAQWLAPEPYHHRRYDEVENLLTGEPLTTKPENTEFLERRYVRSLPLPAEDGGYHRAEDLVFGVNWAAKFEDVATRVEGKPEPDSPFVDNNEDAVAERVEALRRWAGAIEHADQFRSQTTPVLAPPEDDRWQPIRDKVDSHDEGQDRWLVDFLLHLGVQVGPHIEWGWLFPGLDDSDQRTGALSVETVQELTKDPSNVEIDADTQIDPPEPLLETYRQLCWQAEHHPVFSASHSGRCQEGWLKNGVDRWDKKHSDLAIPTWWYFSELNDELAASQQRAFRDAVVLVWPEMEETIADTAWLCNGPYYSHQLGSPHHTIPALGMAQLRTSPLWPIEGDLELDVGPELEATQLITEQDARGAAQYLPRADVKKVSNQANDSVAGVNPIEATDVQRLLGELSAGPIESLTPAEAAKRLSWFVNEHTDCQSTRFEVGTERLQPLVGEWSASKYIDPVYSLMRRLQSMSHITHRVSDDDQQIQWIRRDIKKFGVRLPVRWHGESYVFAISGDKGESTGSTGVTQDIVPTIFKENLRQYARQRYRAPDATVAIVERPAQEASAIADILGDGVDDSESASPPFGIAVQSENPELESVTADTLPTNAEHKALEDLKQALNERHEILVAGYKEQATNPNVEETYETLDELFSRPLGVADVEDTAGRNSAEWIPDSEDGRVPSRIAVYGRAIEEHAPSDGSDSEAVDDWRQVEEIPRYLAADALEQILDNYGLGDVFENILMKGIEVGRAEYKDTIEQIEKSREDYETRELKRVHSALEALVRSQNAGASPPDIVGDHGAALDALTNPPESSTHSFLEEWMAVLESVGLPPEQCIEAATAEDHITRQLKLAQLLREYDGVERVLDEDEWRSLRTLRGSRDIDELRLYLDAVEKVEAFFSQLDRRDRINDDAIVVALQAVEEATPPSAFDTVGEIVPNGEKLPQSIRSQFVVELLDIESEASNDDIVPMAIIEAVEQWCQDRYEALRDASITTDQDILSKVESLIDAVATPSEAKGQIQEVLQEALREDAGQRSPSQQSQRRKKTLDWVANDADEVDDVVEDNVESTTFEPEEPGDDMQAPSINDTQSSGRQNAEISDGRGRDAELICLSRAWDRFRTSSSTCREAIVDEVERWRSCENWRLKPLDKLTIQFETGNSSEDTVSVLRRYLCASEVEDSEPARRAFHAVFDTSAERGPGFDYIDPFAGLPMSVDADTDWRPDSMRRVEVKAVHPNRADSGRIKLTGNEFRMARRPGPTLGEHGAKDSIESVDRYLLRLVVLPTNWDAQHTRDSGIELRDITDFVAYTDFDSDGDPYWEKLRGGSFYVGFEYR</sequence>
<evidence type="ECO:0000313" key="3">
    <source>
        <dbReference type="Proteomes" id="UP000199062"/>
    </source>
</evidence>
<feature type="compositionally biased region" description="Polar residues" evidence="1">
    <location>
        <begin position="334"/>
        <end position="347"/>
    </location>
</feature>
<feature type="compositionally biased region" description="Acidic residues" evidence="1">
    <location>
        <begin position="1947"/>
        <end position="1971"/>
    </location>
</feature>